<sequence length="237" mass="26340">MSQSNPPTVTPKPIENWLALVLAIAFAAGIVLPSILYGLLLRQRQPADVLISCGLSLFACIVYLWTLHAISVITLRDRWMSQAIFGAAITGILGASVAIYKNFGTTTTYPLEGPWEFRLQRTIEGNVQCTWYGEVMVVNSISKNVYVGLAGDNRDQNDSENCPYGVKIVKSIEWNDRSNQFSFLIENFTPSAIHPKERFAPSTPLHFSLKANGDDWISEEPDKNSSASGFNMVLHRQ</sequence>
<name>A0A4U6RZQ4_BRAEL</name>
<keyword evidence="2" id="KW-1133">Transmembrane helix</keyword>
<organism evidence="3 4">
    <name type="scientific">Bradyrhizobium elkanii</name>
    <dbReference type="NCBI Taxonomy" id="29448"/>
    <lineage>
        <taxon>Bacteria</taxon>
        <taxon>Pseudomonadati</taxon>
        <taxon>Pseudomonadota</taxon>
        <taxon>Alphaproteobacteria</taxon>
        <taxon>Hyphomicrobiales</taxon>
        <taxon>Nitrobacteraceae</taxon>
        <taxon>Bradyrhizobium</taxon>
    </lineage>
</organism>
<feature type="transmembrane region" description="Helical" evidence="2">
    <location>
        <begin position="49"/>
        <end position="73"/>
    </location>
</feature>
<accession>A0A4U6RZQ4</accession>
<evidence type="ECO:0000256" key="2">
    <source>
        <dbReference type="SAM" id="Phobius"/>
    </source>
</evidence>
<keyword evidence="2" id="KW-0812">Transmembrane</keyword>
<gene>
    <name evidence="3" type="ORF">FDV58_17890</name>
</gene>
<evidence type="ECO:0000256" key="1">
    <source>
        <dbReference type="SAM" id="MobiDB-lite"/>
    </source>
</evidence>
<protein>
    <submittedName>
        <fullName evidence="3">Uncharacterized protein</fullName>
    </submittedName>
</protein>
<evidence type="ECO:0000313" key="4">
    <source>
        <dbReference type="Proteomes" id="UP000305095"/>
    </source>
</evidence>
<dbReference type="EMBL" id="SZZP01000010">
    <property type="protein sequence ID" value="TKV80121.1"/>
    <property type="molecule type" value="Genomic_DNA"/>
</dbReference>
<comment type="caution">
    <text evidence="3">The sequence shown here is derived from an EMBL/GenBank/DDBJ whole genome shotgun (WGS) entry which is preliminary data.</text>
</comment>
<feature type="region of interest" description="Disordered" evidence="1">
    <location>
        <begin position="218"/>
        <end position="237"/>
    </location>
</feature>
<reference evidence="3 4" key="1">
    <citation type="submission" date="2019-05" db="EMBL/GenBank/DDBJ databases">
        <title>Draft Genome of Bradyrhizobium elkanii strain SEMIA 938, Used in Commercial Inoculants for Lupinus spp. in Brazil.</title>
        <authorList>
            <person name="Hungria M."/>
            <person name="Delamuta J.R.M."/>
            <person name="Ribeiro R.A."/>
            <person name="Nogueira M.A."/>
        </authorList>
    </citation>
    <scope>NUCLEOTIDE SEQUENCE [LARGE SCALE GENOMIC DNA]</scope>
    <source>
        <strain evidence="3 4">Semia 938</strain>
    </source>
</reference>
<dbReference type="AlphaFoldDB" id="A0A4U6RZQ4"/>
<feature type="transmembrane region" description="Helical" evidence="2">
    <location>
        <begin position="17"/>
        <end position="37"/>
    </location>
</feature>
<proteinExistence type="predicted"/>
<dbReference type="Proteomes" id="UP000305095">
    <property type="component" value="Unassembled WGS sequence"/>
</dbReference>
<evidence type="ECO:0000313" key="3">
    <source>
        <dbReference type="EMBL" id="TKV80121.1"/>
    </source>
</evidence>
<keyword evidence="2" id="KW-0472">Membrane</keyword>
<feature type="transmembrane region" description="Helical" evidence="2">
    <location>
        <begin position="79"/>
        <end position="100"/>
    </location>
</feature>
<dbReference type="RefSeq" id="WP_137479409.1">
    <property type="nucleotide sequence ID" value="NZ_SZZP01000010.1"/>
</dbReference>